<accession>A0A499UXH9</accession>
<dbReference type="EMBL" id="AP019620">
    <property type="protein sequence ID" value="BBJ46925.1"/>
    <property type="molecule type" value="Genomic_DNA"/>
</dbReference>
<reference evidence="2 3" key="1">
    <citation type="journal article" date="2020" name="Int. J. Syst. Evol. Microbiol.">
        <title>Reclassification of Streptomyces castelarensis and Streptomyces sporoclivatus as later heterotypic synonyms of Streptomyces antimycoticus.</title>
        <authorList>
            <person name="Komaki H."/>
            <person name="Tamura T."/>
        </authorList>
    </citation>
    <scope>NUCLEOTIDE SEQUENCE [LARGE SCALE GENOMIC DNA]</scope>
    <source>
        <strain evidence="2 3">NBRC 100767</strain>
    </source>
</reference>
<evidence type="ECO:0000313" key="2">
    <source>
        <dbReference type="EMBL" id="BBJ46925.1"/>
    </source>
</evidence>
<dbReference type="InterPro" id="IPR036291">
    <property type="entry name" value="NAD(P)-bd_dom_sf"/>
</dbReference>
<dbReference type="Pfam" id="PF13460">
    <property type="entry name" value="NAD_binding_10"/>
    <property type="match status" value="1"/>
</dbReference>
<dbReference type="Gene3D" id="3.40.50.720">
    <property type="entry name" value="NAD(P)-binding Rossmann-like Domain"/>
    <property type="match status" value="1"/>
</dbReference>
<dbReference type="Proteomes" id="UP000463951">
    <property type="component" value="Chromosome"/>
</dbReference>
<evidence type="ECO:0000259" key="1">
    <source>
        <dbReference type="Pfam" id="PF13460"/>
    </source>
</evidence>
<protein>
    <recommendedName>
        <fullName evidence="1">NAD(P)-binding domain-containing protein</fullName>
    </recommendedName>
</protein>
<evidence type="ECO:0000313" key="3">
    <source>
        <dbReference type="Proteomes" id="UP000463951"/>
    </source>
</evidence>
<feature type="domain" description="NAD(P)-binding" evidence="1">
    <location>
        <begin position="7"/>
        <end position="134"/>
    </location>
</feature>
<dbReference type="InterPro" id="IPR016040">
    <property type="entry name" value="NAD(P)-bd_dom"/>
</dbReference>
<dbReference type="AlphaFoldDB" id="A0A499UXH9"/>
<proteinExistence type="predicted"/>
<dbReference type="SUPFAM" id="SSF51735">
    <property type="entry name" value="NAD(P)-binding Rossmann-fold domains"/>
    <property type="match status" value="1"/>
</dbReference>
<gene>
    <name evidence="2" type="ORF">SSPO_096430</name>
</gene>
<name>A0A499UXH9_9ACTN</name>
<organism evidence="2 3">
    <name type="scientific">Streptomyces antimycoticus</name>
    <dbReference type="NCBI Taxonomy" id="68175"/>
    <lineage>
        <taxon>Bacteria</taxon>
        <taxon>Bacillati</taxon>
        <taxon>Actinomycetota</taxon>
        <taxon>Actinomycetes</taxon>
        <taxon>Kitasatosporales</taxon>
        <taxon>Streptomycetaceae</taxon>
        <taxon>Streptomyces</taxon>
        <taxon>Streptomyces violaceusniger group</taxon>
    </lineage>
</organism>
<sequence length="198" mass="20641">MRVVVAGATGLIGSRTVARLRDHGVEVVPVSRGEGVDVSTGRGLDQALRAADVVVDVTDAPSRDEGVGTEFFTTATGNLLKAATAAGVEHYVALSVVAADRVGSGYFRAKAAQEDLARNATVPYSLVRATPFFESVAATATAGTQPDGVHVPRCCCGRSRRTTPPRCSPMSRWACRSSACWKQPGPKISGSRTPPPSC</sequence>